<evidence type="ECO:0000313" key="2">
    <source>
        <dbReference type="Proteomes" id="UP000401273"/>
    </source>
</evidence>
<reference evidence="1 2" key="1">
    <citation type="submission" date="2019-03" db="EMBL/GenBank/DDBJ databases">
        <authorList>
            <person name="Ashton P.M."/>
            <person name="Dallman T."/>
            <person name="Nair S."/>
            <person name="De Pinna E."/>
            <person name="Peters T."/>
            <person name="Grant K."/>
        </authorList>
    </citation>
    <scope>NUCLEOTIDE SEQUENCE [LARGE SCALE GENOMIC DNA]</scope>
    <source>
        <strain evidence="1">RL15000271</strain>
    </source>
</reference>
<sequence>MKLPDYLTPKQHNEINQAIKKKTPILITGRQGPTGKTALKNLLKKEGVVVFEQHDCLIIELNEILP</sequence>
<evidence type="ECO:0000313" key="1">
    <source>
        <dbReference type="EMBL" id="EAE2898799.1"/>
    </source>
</evidence>
<gene>
    <name evidence="1" type="ORF">E1W43_12705</name>
</gene>
<dbReference type="AlphaFoldDB" id="A0A4B0GPD8"/>
<accession>A0A4B0GPD8</accession>
<dbReference type="EMBL" id="AAARLF010000009">
    <property type="protein sequence ID" value="EAE2898799.1"/>
    <property type="molecule type" value="Genomic_DNA"/>
</dbReference>
<protein>
    <submittedName>
        <fullName evidence="1">Uncharacterized protein</fullName>
    </submittedName>
</protein>
<proteinExistence type="predicted"/>
<name>A0A4B0GPD8_LISMN</name>
<dbReference type="Proteomes" id="UP000401273">
    <property type="component" value="Unassembled WGS sequence"/>
</dbReference>
<organism evidence="1 2">
    <name type="scientific">Listeria monocytogenes</name>
    <dbReference type="NCBI Taxonomy" id="1639"/>
    <lineage>
        <taxon>Bacteria</taxon>
        <taxon>Bacillati</taxon>
        <taxon>Bacillota</taxon>
        <taxon>Bacilli</taxon>
        <taxon>Bacillales</taxon>
        <taxon>Listeriaceae</taxon>
        <taxon>Listeria</taxon>
    </lineage>
</organism>
<dbReference type="RefSeq" id="WP_070778751.1">
    <property type="nucleotide sequence ID" value="NZ_MJOR01000020.1"/>
</dbReference>
<comment type="caution">
    <text evidence="1">The sequence shown here is derived from an EMBL/GenBank/DDBJ whole genome shotgun (WGS) entry which is preliminary data.</text>
</comment>